<accession>A0AAE1TFK9</accession>
<dbReference type="SMART" id="SM00256">
    <property type="entry name" value="FBOX"/>
    <property type="match status" value="1"/>
</dbReference>
<dbReference type="AlphaFoldDB" id="A0AAE1TFK9"/>
<dbReference type="EMBL" id="JAWXYG010000002">
    <property type="protein sequence ID" value="KAK4282966.1"/>
    <property type="molecule type" value="Genomic_DNA"/>
</dbReference>
<dbReference type="InterPro" id="IPR025886">
    <property type="entry name" value="PP2-like"/>
</dbReference>
<dbReference type="InterPro" id="IPR001810">
    <property type="entry name" value="F-box_dom"/>
</dbReference>
<dbReference type="Pfam" id="PF00646">
    <property type="entry name" value="F-box"/>
    <property type="match status" value="1"/>
</dbReference>
<gene>
    <name evidence="2" type="ORF">QN277_014275</name>
</gene>
<reference evidence="2" key="1">
    <citation type="submission" date="2023-10" db="EMBL/GenBank/DDBJ databases">
        <title>Chromosome-level genome of the transformable northern wattle, Acacia crassicarpa.</title>
        <authorList>
            <person name="Massaro I."/>
            <person name="Sinha N.R."/>
            <person name="Poethig S."/>
            <person name="Leichty A.R."/>
        </authorList>
    </citation>
    <scope>NUCLEOTIDE SEQUENCE</scope>
    <source>
        <strain evidence="2">Acra3RX</strain>
        <tissue evidence="2">Leaf</tissue>
    </source>
</reference>
<comment type="caution">
    <text evidence="2">The sequence shown here is derived from an EMBL/GenBank/DDBJ whole genome shotgun (WGS) entry which is preliminary data.</text>
</comment>
<keyword evidence="3" id="KW-1185">Reference proteome</keyword>
<sequence length="274" mass="31173">MDLPEGCIAHVLSFTSPRDACRLSCVSSSFRSAADSDALWDSFLPPDCPSLLSRSSSPPSFSSKKHLYLYLSHQPLLIDDGLKSFWLDKFCGAKCFMLSPRSLSIVWGCTPRYWRWTSVPEGRFEEVAELLSVCWLEIRGRINTRMLSPSTLYSAYLVFNLAASAYGFEYQPVEVSFGIANDSDAPKRLVCLHPRGALRRRRRRQQIVPRRAENPNLQYPNKREDGCFEIELGDFFNQGRDDKELGMAVCEINGGHWKSGLFIQGFEIRPKLDK</sequence>
<feature type="domain" description="F-box" evidence="1">
    <location>
        <begin position="1"/>
        <end position="43"/>
    </location>
</feature>
<dbReference type="PROSITE" id="PS50181">
    <property type="entry name" value="FBOX"/>
    <property type="match status" value="1"/>
</dbReference>
<protein>
    <recommendedName>
        <fullName evidence="1">F-box domain-containing protein</fullName>
    </recommendedName>
</protein>
<organism evidence="2 3">
    <name type="scientific">Acacia crassicarpa</name>
    <name type="common">northern wattle</name>
    <dbReference type="NCBI Taxonomy" id="499986"/>
    <lineage>
        <taxon>Eukaryota</taxon>
        <taxon>Viridiplantae</taxon>
        <taxon>Streptophyta</taxon>
        <taxon>Embryophyta</taxon>
        <taxon>Tracheophyta</taxon>
        <taxon>Spermatophyta</taxon>
        <taxon>Magnoliopsida</taxon>
        <taxon>eudicotyledons</taxon>
        <taxon>Gunneridae</taxon>
        <taxon>Pentapetalae</taxon>
        <taxon>rosids</taxon>
        <taxon>fabids</taxon>
        <taxon>Fabales</taxon>
        <taxon>Fabaceae</taxon>
        <taxon>Caesalpinioideae</taxon>
        <taxon>mimosoid clade</taxon>
        <taxon>Acacieae</taxon>
        <taxon>Acacia</taxon>
    </lineage>
</organism>
<dbReference type="CDD" id="cd22162">
    <property type="entry name" value="F-box_AtSKIP3-like"/>
    <property type="match status" value="1"/>
</dbReference>
<dbReference type="SUPFAM" id="SSF81383">
    <property type="entry name" value="F-box domain"/>
    <property type="match status" value="1"/>
</dbReference>
<dbReference type="PANTHER" id="PTHR32278:SF111">
    <property type="entry name" value="F-BOX PROTEIN PP2-B12-RELATED"/>
    <property type="match status" value="1"/>
</dbReference>
<proteinExistence type="predicted"/>
<evidence type="ECO:0000313" key="3">
    <source>
        <dbReference type="Proteomes" id="UP001293593"/>
    </source>
</evidence>
<dbReference type="PANTHER" id="PTHR32278">
    <property type="entry name" value="F-BOX DOMAIN-CONTAINING PROTEIN"/>
    <property type="match status" value="1"/>
</dbReference>
<name>A0AAE1TFK9_9FABA</name>
<dbReference type="Pfam" id="PF14299">
    <property type="entry name" value="PP2"/>
    <property type="match status" value="1"/>
</dbReference>
<dbReference type="Proteomes" id="UP001293593">
    <property type="component" value="Unassembled WGS sequence"/>
</dbReference>
<evidence type="ECO:0000259" key="1">
    <source>
        <dbReference type="PROSITE" id="PS50181"/>
    </source>
</evidence>
<dbReference type="Gene3D" id="1.20.1280.50">
    <property type="match status" value="1"/>
</dbReference>
<evidence type="ECO:0000313" key="2">
    <source>
        <dbReference type="EMBL" id="KAK4282966.1"/>
    </source>
</evidence>
<dbReference type="InterPro" id="IPR036047">
    <property type="entry name" value="F-box-like_dom_sf"/>
</dbReference>